<organism evidence="3 4">
    <name type="scientific">Mycolicibacterium gilvum</name>
    <dbReference type="NCBI Taxonomy" id="1804"/>
    <lineage>
        <taxon>Bacteria</taxon>
        <taxon>Bacillati</taxon>
        <taxon>Actinomycetota</taxon>
        <taxon>Actinomycetes</taxon>
        <taxon>Mycobacteriales</taxon>
        <taxon>Mycobacteriaceae</taxon>
        <taxon>Mycolicibacterium</taxon>
    </lineage>
</organism>
<evidence type="ECO:0000256" key="2">
    <source>
        <dbReference type="ARBA" id="ARBA00023002"/>
    </source>
</evidence>
<dbReference type="GO" id="GO:0016491">
    <property type="term" value="F:oxidoreductase activity"/>
    <property type="evidence" value="ECO:0007669"/>
    <property type="project" value="UniProtKB-KW"/>
</dbReference>
<accession>A0A378SXB4</accession>
<dbReference type="PANTHER" id="PTHR24320">
    <property type="entry name" value="RETINOL DEHYDROGENASE"/>
    <property type="match status" value="1"/>
</dbReference>
<dbReference type="Gene3D" id="3.40.50.720">
    <property type="entry name" value="NAD(P)-binding Rossmann-like Domain"/>
    <property type="match status" value="1"/>
</dbReference>
<proteinExistence type="inferred from homology"/>
<dbReference type="PANTHER" id="PTHR24320:SF148">
    <property type="entry name" value="NAD(P)-BINDING ROSSMANN-FOLD SUPERFAMILY PROTEIN"/>
    <property type="match status" value="1"/>
</dbReference>
<dbReference type="AlphaFoldDB" id="A0A378SXB4"/>
<gene>
    <name evidence="3" type="ORF">NCTC10742_05323</name>
</gene>
<dbReference type="SUPFAM" id="SSF51735">
    <property type="entry name" value="NAD(P)-binding Rossmann-fold domains"/>
    <property type="match status" value="1"/>
</dbReference>
<evidence type="ECO:0000313" key="4">
    <source>
        <dbReference type="Proteomes" id="UP000254291"/>
    </source>
</evidence>
<protein>
    <submittedName>
        <fullName evidence="3">Dehydrogenase of uncharacterized specificity, short-chain alcohol dehydrogenase like protein</fullName>
    </submittedName>
</protein>
<evidence type="ECO:0000313" key="3">
    <source>
        <dbReference type="EMBL" id="STZ46057.1"/>
    </source>
</evidence>
<dbReference type="Proteomes" id="UP000254291">
    <property type="component" value="Unassembled WGS sequence"/>
</dbReference>
<dbReference type="Pfam" id="PF00106">
    <property type="entry name" value="adh_short"/>
    <property type="match status" value="1"/>
</dbReference>
<reference evidence="3 4" key="1">
    <citation type="submission" date="2018-06" db="EMBL/GenBank/DDBJ databases">
        <authorList>
            <consortium name="Pathogen Informatics"/>
            <person name="Doyle S."/>
        </authorList>
    </citation>
    <scope>NUCLEOTIDE SEQUENCE [LARGE SCALE GENOMIC DNA]</scope>
    <source>
        <strain evidence="3 4">NCTC10742</strain>
    </source>
</reference>
<name>A0A378SXB4_9MYCO</name>
<dbReference type="InterPro" id="IPR036291">
    <property type="entry name" value="NAD(P)-bd_dom_sf"/>
</dbReference>
<sequence length="320" mass="34523">MTTRSLLLTGATSGLGLGVARRIVGTPGWQSVLLVRNEQRADDLRELLGDRFTEGFDRIVCCEQSSLDSVRSATARVGELIEQGALAPLSSVVMNAAILRNDATEMSVDGIELTVATNLFGPHTLLAGLSPYLADDARILIVGSPTIRQTWFQKLAGVKPAAWKPLSEQCAPGEDGVGAYARTKLGLFYLSCAAARLVPDGMGAAYFDPGVMPGTNILRERHRFSQIYWLKVLPFVAWTFGGVTVGRGSRVMAPYVLHQKSLGYNGFLSVKWGKKAPAVDTSRVYEYFTEANDICGVTPSGTAPWWHRLDALTGTPDAAT</sequence>
<dbReference type="InterPro" id="IPR002347">
    <property type="entry name" value="SDR_fam"/>
</dbReference>
<dbReference type="RefSeq" id="WP_115328566.1">
    <property type="nucleotide sequence ID" value="NZ_JACKST010000133.1"/>
</dbReference>
<dbReference type="EMBL" id="UGQM01000001">
    <property type="protein sequence ID" value="STZ46057.1"/>
    <property type="molecule type" value="Genomic_DNA"/>
</dbReference>
<comment type="similarity">
    <text evidence="1">Belongs to the short-chain dehydrogenases/reductases (SDR) family.</text>
</comment>
<keyword evidence="2" id="KW-0560">Oxidoreductase</keyword>
<evidence type="ECO:0000256" key="1">
    <source>
        <dbReference type="ARBA" id="ARBA00006484"/>
    </source>
</evidence>